<dbReference type="InterPro" id="IPR059179">
    <property type="entry name" value="MLKL-like_MCAfunc"/>
</dbReference>
<reference evidence="2 3" key="1">
    <citation type="submission" date="2018-06" db="EMBL/GenBank/DDBJ databases">
        <title>A transcriptomic atlas of mushroom development highlights an independent origin of complex multicellularity.</title>
        <authorList>
            <consortium name="DOE Joint Genome Institute"/>
            <person name="Krizsan K."/>
            <person name="Almasi E."/>
            <person name="Merenyi Z."/>
            <person name="Sahu N."/>
            <person name="Viragh M."/>
            <person name="Koszo T."/>
            <person name="Mondo S."/>
            <person name="Kiss B."/>
            <person name="Balint B."/>
            <person name="Kues U."/>
            <person name="Barry K."/>
            <person name="Hegedus J.C."/>
            <person name="Henrissat B."/>
            <person name="Johnson J."/>
            <person name="Lipzen A."/>
            <person name="Ohm R."/>
            <person name="Nagy I."/>
            <person name="Pangilinan J."/>
            <person name="Yan J."/>
            <person name="Xiong Y."/>
            <person name="Grigoriev I.V."/>
            <person name="Hibbett D.S."/>
            <person name="Nagy L.G."/>
        </authorList>
    </citation>
    <scope>NUCLEOTIDE SEQUENCE [LARGE SCALE GENOMIC DNA]</scope>
    <source>
        <strain evidence="2 3">SZMC22713</strain>
    </source>
</reference>
<accession>A0A4Y7Q0G3</accession>
<sequence>MASTSKCPTLSSKSATATDLLDNSIAVLQAAGQLAPLIPVPFVASIFVSATVIVDAARNVQQNKLNCAKLAKRVADLTHDVHKEIHGREELVDDRLNAALQQLQDKLSEIQRFMQEQASKSTLRRIISRANISTQITELTVELDYVMRTFKTTALIRMELHMAEVNQKLAVIDQRANEERKWDGKHFGKLELDFQPMLLNTTKLKSRIEWPLSK</sequence>
<dbReference type="STRING" id="50990.A0A4Y7Q0G3"/>
<protein>
    <recommendedName>
        <fullName evidence="1">Mixed lineage kinase domain-containing protein</fullName>
    </recommendedName>
</protein>
<dbReference type="GO" id="GO:0007166">
    <property type="term" value="P:cell surface receptor signaling pathway"/>
    <property type="evidence" value="ECO:0007669"/>
    <property type="project" value="InterPro"/>
</dbReference>
<evidence type="ECO:0000313" key="2">
    <source>
        <dbReference type="EMBL" id="TDL21137.1"/>
    </source>
</evidence>
<evidence type="ECO:0000259" key="1">
    <source>
        <dbReference type="Pfam" id="PF22215"/>
    </source>
</evidence>
<dbReference type="AlphaFoldDB" id="A0A4Y7Q0G3"/>
<feature type="domain" description="Mixed lineage kinase" evidence="1">
    <location>
        <begin position="47"/>
        <end position="170"/>
    </location>
</feature>
<dbReference type="OrthoDB" id="3247621at2759"/>
<dbReference type="Proteomes" id="UP000294933">
    <property type="component" value="Unassembled WGS sequence"/>
</dbReference>
<dbReference type="InterPro" id="IPR036537">
    <property type="entry name" value="Adaptor_Cbl_N_dom_sf"/>
</dbReference>
<dbReference type="EMBL" id="ML170183">
    <property type="protein sequence ID" value="TDL21137.1"/>
    <property type="molecule type" value="Genomic_DNA"/>
</dbReference>
<dbReference type="Pfam" id="PF22215">
    <property type="entry name" value="MLKL_N"/>
    <property type="match status" value="1"/>
</dbReference>
<evidence type="ECO:0000313" key="3">
    <source>
        <dbReference type="Proteomes" id="UP000294933"/>
    </source>
</evidence>
<dbReference type="Gene3D" id="1.20.930.20">
    <property type="entry name" value="Adaptor protein Cbl, N-terminal domain"/>
    <property type="match status" value="1"/>
</dbReference>
<dbReference type="InterPro" id="IPR054000">
    <property type="entry name" value="MLKL_N"/>
</dbReference>
<dbReference type="VEuPathDB" id="FungiDB:BD410DRAFT_316580"/>
<proteinExistence type="predicted"/>
<gene>
    <name evidence="2" type="ORF">BD410DRAFT_316580</name>
</gene>
<name>A0A4Y7Q0G3_9AGAM</name>
<organism evidence="2 3">
    <name type="scientific">Rickenella mellea</name>
    <dbReference type="NCBI Taxonomy" id="50990"/>
    <lineage>
        <taxon>Eukaryota</taxon>
        <taxon>Fungi</taxon>
        <taxon>Dikarya</taxon>
        <taxon>Basidiomycota</taxon>
        <taxon>Agaricomycotina</taxon>
        <taxon>Agaricomycetes</taxon>
        <taxon>Hymenochaetales</taxon>
        <taxon>Rickenellaceae</taxon>
        <taxon>Rickenella</taxon>
    </lineage>
</organism>
<keyword evidence="3" id="KW-1185">Reference proteome</keyword>
<dbReference type="CDD" id="cd21037">
    <property type="entry name" value="MLKL_NTD"/>
    <property type="match status" value="1"/>
</dbReference>